<dbReference type="RefSeq" id="WP_226544063.1">
    <property type="nucleotide sequence ID" value="NZ_JAJAPW010000005.1"/>
</dbReference>
<dbReference type="InterPro" id="IPR021272">
    <property type="entry name" value="DUF2851"/>
</dbReference>
<organism evidence="1 2">
    <name type="scientific">Neotamlana laminarinivorans</name>
    <dbReference type="NCBI Taxonomy" id="2883124"/>
    <lineage>
        <taxon>Bacteria</taxon>
        <taxon>Pseudomonadati</taxon>
        <taxon>Bacteroidota</taxon>
        <taxon>Flavobacteriia</taxon>
        <taxon>Flavobacteriales</taxon>
        <taxon>Flavobacteriaceae</taxon>
        <taxon>Neotamlana</taxon>
    </lineage>
</organism>
<keyword evidence="2" id="KW-1185">Reference proteome</keyword>
<evidence type="ECO:0000313" key="1">
    <source>
        <dbReference type="EMBL" id="MCB4799581.1"/>
    </source>
</evidence>
<evidence type="ECO:0000313" key="2">
    <source>
        <dbReference type="Proteomes" id="UP001139199"/>
    </source>
</evidence>
<sequence length="430" mass="49716">MREDFLHYIWKYKKFIITGLKTVSGEAITIKNVGEHNFNSGPDFFNAQIQIGDQLWAGNVELHVKSSDWFLHNHEKDDAYKNVILHVVWEHDTEVFAKNNLPIATLQLKDVVDFNLINSYKKLFLNDSRWINCENSFSSIDDFTFNNWKERLYFERIEQKTSVIEDLLKTSKNDWEAVLFKMLVKNFGLKVNGEAFFSLANSIDFSLIRKLQNSTNLLEALLFGQAGLLEEDIENSYYINLVKDYAFLKSKYTLSNINVLPVQFFRLRPPNFPTIRLSQMASLYNLHGNLFSKIIETNVINDFYELLKVETSSFWKSHYTFNKESKTIKKSVSKSFIDLLLINTIIPIKFCYAKHKGININEDIVSLISSIASEKNSIISAYNKLKPVSKTALDSQALIHLKTNYCNTNLCLKCAIGNAFLNNKLLNQKT</sequence>
<gene>
    <name evidence="1" type="ORF">LG649_12040</name>
</gene>
<dbReference type="Proteomes" id="UP001139199">
    <property type="component" value="Unassembled WGS sequence"/>
</dbReference>
<proteinExistence type="predicted"/>
<name>A0A9X1I1M1_9FLAO</name>
<protein>
    <submittedName>
        <fullName evidence="1">DUF2851 family protein</fullName>
    </submittedName>
</protein>
<reference evidence="1" key="1">
    <citation type="submission" date="2021-10" db="EMBL/GenBank/DDBJ databases">
        <title>Tamlana sargassums sp. nov., and Tamlana laminarinivorans sp. nov., two new bacteria isolated from the brown alga.</title>
        <authorList>
            <person name="Li J."/>
        </authorList>
    </citation>
    <scope>NUCLEOTIDE SEQUENCE</scope>
    <source>
        <strain evidence="1">PT2-4</strain>
    </source>
</reference>
<accession>A0A9X1I1M1</accession>
<comment type="caution">
    <text evidence="1">The sequence shown here is derived from an EMBL/GenBank/DDBJ whole genome shotgun (WGS) entry which is preliminary data.</text>
</comment>
<dbReference type="AlphaFoldDB" id="A0A9X1I1M1"/>
<dbReference type="EMBL" id="JAJAPW010000005">
    <property type="protein sequence ID" value="MCB4799581.1"/>
    <property type="molecule type" value="Genomic_DNA"/>
</dbReference>
<dbReference type="Pfam" id="PF11013">
    <property type="entry name" value="DUF2851"/>
    <property type="match status" value="1"/>
</dbReference>